<protein>
    <submittedName>
        <fullName evidence="2">Uncharacterized protein</fullName>
    </submittedName>
</protein>
<proteinExistence type="predicted"/>
<evidence type="ECO:0000256" key="1">
    <source>
        <dbReference type="SAM" id="MobiDB-lite"/>
    </source>
</evidence>
<reference evidence="2" key="1">
    <citation type="submission" date="2020-11" db="EMBL/GenBank/DDBJ databases">
        <authorList>
            <person name="Tran Van P."/>
        </authorList>
    </citation>
    <scope>NUCLEOTIDE SEQUENCE</scope>
</reference>
<dbReference type="EMBL" id="OE847259">
    <property type="protein sequence ID" value="CAD7611038.1"/>
    <property type="molecule type" value="Genomic_DNA"/>
</dbReference>
<evidence type="ECO:0000313" key="2">
    <source>
        <dbReference type="EMBL" id="CAD7611038.1"/>
    </source>
</evidence>
<dbReference type="AlphaFoldDB" id="A0A7R9PRJ5"/>
<name>A0A7R9PRJ5_TIMGE</name>
<accession>A0A7R9PRJ5</accession>
<organism evidence="2">
    <name type="scientific">Timema genevievae</name>
    <name type="common">Walking stick</name>
    <dbReference type="NCBI Taxonomy" id="629358"/>
    <lineage>
        <taxon>Eukaryota</taxon>
        <taxon>Metazoa</taxon>
        <taxon>Ecdysozoa</taxon>
        <taxon>Arthropoda</taxon>
        <taxon>Hexapoda</taxon>
        <taxon>Insecta</taxon>
        <taxon>Pterygota</taxon>
        <taxon>Neoptera</taxon>
        <taxon>Polyneoptera</taxon>
        <taxon>Phasmatodea</taxon>
        <taxon>Timematodea</taxon>
        <taxon>Timematoidea</taxon>
        <taxon>Timematidae</taxon>
        <taxon>Timema</taxon>
    </lineage>
</organism>
<feature type="region of interest" description="Disordered" evidence="1">
    <location>
        <begin position="39"/>
        <end position="59"/>
    </location>
</feature>
<gene>
    <name evidence="2" type="ORF">TGEB3V08_LOCUS10890</name>
</gene>
<sequence length="102" mass="11757">MWRNHPPGSKYKSPHLTNGFVSLHALDEFHTGFKFGSKKRITTDGGSKKRTTKSSYSVSHHRDTKRHVFSGFTMYIHIVERNGASTCARSFKRNRNSRKCSR</sequence>